<organism evidence="2 3">
    <name type="scientific">Thalassiosira oceanica</name>
    <name type="common">Marine diatom</name>
    <dbReference type="NCBI Taxonomy" id="159749"/>
    <lineage>
        <taxon>Eukaryota</taxon>
        <taxon>Sar</taxon>
        <taxon>Stramenopiles</taxon>
        <taxon>Ochrophyta</taxon>
        <taxon>Bacillariophyta</taxon>
        <taxon>Coscinodiscophyceae</taxon>
        <taxon>Thalassiosirophycidae</taxon>
        <taxon>Thalassiosirales</taxon>
        <taxon>Thalassiosiraceae</taxon>
        <taxon>Thalassiosira</taxon>
    </lineage>
</organism>
<reference evidence="2 3" key="1">
    <citation type="journal article" date="2012" name="Genome Biol.">
        <title>Genome and low-iron response of an oceanic diatom adapted to chronic iron limitation.</title>
        <authorList>
            <person name="Lommer M."/>
            <person name="Specht M."/>
            <person name="Roy A.S."/>
            <person name="Kraemer L."/>
            <person name="Andreson R."/>
            <person name="Gutowska M.A."/>
            <person name="Wolf J."/>
            <person name="Bergner S.V."/>
            <person name="Schilhabel M.B."/>
            <person name="Klostermeier U.C."/>
            <person name="Beiko R.G."/>
            <person name="Rosenstiel P."/>
            <person name="Hippler M."/>
            <person name="Laroche J."/>
        </authorList>
    </citation>
    <scope>NUCLEOTIDE SEQUENCE [LARGE SCALE GENOMIC DNA]</scope>
    <source>
        <strain evidence="2 3">CCMP1005</strain>
    </source>
</reference>
<proteinExistence type="predicted"/>
<evidence type="ECO:0000256" key="1">
    <source>
        <dbReference type="SAM" id="Phobius"/>
    </source>
</evidence>
<sequence length="266" mass="28173">FPLLGNKQCVDEGVCLVVGVVASLGILLLLGALVASVNDNPPPSCFGGHGNLRIIHSQSGLVLAAVGFAPDVDHILSVAAGRVLAKISLFDAPLTTSGLSTAAGSKSVDPHRLVREEVSSMLVDAASMEGGRPFGTQIYVIGQTTSPRRLAEGDSTLEMFTLDPSGTWKSCEGPLYSIGRGSERVIRYQASSNAGGWKGTLERSLRHAANAFEHEKKGEKTSGFEAMVIFGTVPTYSNSRCAMVHPEVINSIHQRIRTEMELGESP</sequence>
<dbReference type="Gene3D" id="3.60.20.10">
    <property type="entry name" value="Glutamine Phosphoribosylpyrophosphate, subunit 1, domain 1"/>
    <property type="match status" value="1"/>
</dbReference>
<dbReference type="eggNOG" id="ENOG502T16J">
    <property type="taxonomic scope" value="Eukaryota"/>
</dbReference>
<name>K0SB47_THAOC</name>
<keyword evidence="1" id="KW-0472">Membrane</keyword>
<evidence type="ECO:0008006" key="4">
    <source>
        <dbReference type="Google" id="ProtNLM"/>
    </source>
</evidence>
<feature type="transmembrane region" description="Helical" evidence="1">
    <location>
        <begin position="12"/>
        <end position="35"/>
    </location>
</feature>
<comment type="caution">
    <text evidence="2">The sequence shown here is derived from an EMBL/GenBank/DDBJ whole genome shotgun (WGS) entry which is preliminary data.</text>
</comment>
<dbReference type="EMBL" id="AGNL01018801">
    <property type="protein sequence ID" value="EJK62530.1"/>
    <property type="molecule type" value="Genomic_DNA"/>
</dbReference>
<keyword evidence="3" id="KW-1185">Reference proteome</keyword>
<dbReference type="AlphaFoldDB" id="K0SB47"/>
<keyword evidence="1" id="KW-1133">Transmembrane helix</keyword>
<accession>K0SB47</accession>
<evidence type="ECO:0000313" key="3">
    <source>
        <dbReference type="Proteomes" id="UP000266841"/>
    </source>
</evidence>
<keyword evidence="1" id="KW-0812">Transmembrane</keyword>
<dbReference type="Proteomes" id="UP000266841">
    <property type="component" value="Unassembled WGS sequence"/>
</dbReference>
<dbReference type="OrthoDB" id="51403at2759"/>
<gene>
    <name evidence="2" type="ORF">THAOC_16855</name>
</gene>
<protein>
    <recommendedName>
        <fullName evidence="4">Proteasome alpha-type subunits domain-containing protein</fullName>
    </recommendedName>
</protein>
<feature type="non-terminal residue" evidence="2">
    <location>
        <position position="1"/>
    </location>
</feature>
<evidence type="ECO:0000313" key="2">
    <source>
        <dbReference type="EMBL" id="EJK62530.1"/>
    </source>
</evidence>
<dbReference type="InterPro" id="IPR029055">
    <property type="entry name" value="Ntn_hydrolases_N"/>
</dbReference>